<dbReference type="Proteomes" id="UP000887565">
    <property type="component" value="Unplaced"/>
</dbReference>
<proteinExistence type="predicted"/>
<keyword evidence="2" id="KW-1185">Reference proteome</keyword>
<accession>A0A915HKL2</accession>
<reference evidence="3" key="1">
    <citation type="submission" date="2022-11" db="UniProtKB">
        <authorList>
            <consortium name="WormBaseParasite"/>
        </authorList>
    </citation>
    <scope>IDENTIFICATION</scope>
</reference>
<sequence length="53" mass="6057">MSTVVMSTVLKMTCYLINEKARAMTRDAMGNENWKTTHDKFGQKRAIGRPPKL</sequence>
<dbReference type="AlphaFoldDB" id="A0A915HKL2"/>
<evidence type="ECO:0000313" key="2">
    <source>
        <dbReference type="Proteomes" id="UP000887565"/>
    </source>
</evidence>
<name>A0A915HKL2_ROMCU</name>
<evidence type="ECO:0000313" key="3">
    <source>
        <dbReference type="WBParaSite" id="nRc.2.0.1.t01877-RA"/>
    </source>
</evidence>
<evidence type="ECO:0000256" key="1">
    <source>
        <dbReference type="SAM" id="MobiDB-lite"/>
    </source>
</evidence>
<organism evidence="2 3">
    <name type="scientific">Romanomermis culicivorax</name>
    <name type="common">Nematode worm</name>
    <dbReference type="NCBI Taxonomy" id="13658"/>
    <lineage>
        <taxon>Eukaryota</taxon>
        <taxon>Metazoa</taxon>
        <taxon>Ecdysozoa</taxon>
        <taxon>Nematoda</taxon>
        <taxon>Enoplea</taxon>
        <taxon>Dorylaimia</taxon>
        <taxon>Mermithida</taxon>
        <taxon>Mermithoidea</taxon>
        <taxon>Mermithidae</taxon>
        <taxon>Romanomermis</taxon>
    </lineage>
</organism>
<feature type="region of interest" description="Disordered" evidence="1">
    <location>
        <begin position="28"/>
        <end position="53"/>
    </location>
</feature>
<protein>
    <submittedName>
        <fullName evidence="3">Uncharacterized protein</fullName>
    </submittedName>
</protein>
<dbReference type="WBParaSite" id="nRc.2.0.1.t01877-RA">
    <property type="protein sequence ID" value="nRc.2.0.1.t01877-RA"/>
    <property type="gene ID" value="nRc.2.0.1.g01877"/>
</dbReference>